<keyword evidence="1" id="KW-0479">Metal-binding</keyword>
<dbReference type="RefSeq" id="WP_056960927.1">
    <property type="nucleotide sequence ID" value="NZ_AZFQ01000044.1"/>
</dbReference>
<organism evidence="2 3">
    <name type="scientific">Liquorilactobacillus satsumensis DSM 16230 = JCM 12392</name>
    <dbReference type="NCBI Taxonomy" id="1423801"/>
    <lineage>
        <taxon>Bacteria</taxon>
        <taxon>Bacillati</taxon>
        <taxon>Bacillota</taxon>
        <taxon>Bacilli</taxon>
        <taxon>Lactobacillales</taxon>
        <taxon>Lactobacillaceae</taxon>
        <taxon>Liquorilactobacillus</taxon>
    </lineage>
</organism>
<dbReference type="InterPro" id="IPR005019">
    <property type="entry name" value="Adenine_glyco"/>
</dbReference>
<dbReference type="AlphaFoldDB" id="A0A0R1V3Y8"/>
<feature type="binding site" evidence="1">
    <location>
        <position position="18"/>
    </location>
    <ligand>
        <name>Zn(2+)</name>
        <dbReference type="ChEBI" id="CHEBI:29105"/>
    </ligand>
</feature>
<keyword evidence="1" id="KW-0862">Zinc</keyword>
<dbReference type="PANTHER" id="PTHR30037">
    <property type="entry name" value="DNA-3-METHYLADENINE GLYCOSYLASE 1"/>
    <property type="match status" value="1"/>
</dbReference>
<dbReference type="Gene3D" id="1.10.340.30">
    <property type="entry name" value="Hypothetical protein, domain 2"/>
    <property type="match status" value="1"/>
</dbReference>
<proteinExistence type="predicted"/>
<protein>
    <submittedName>
        <fullName evidence="2">DNA-3-methyladenine glycosylase I</fullName>
    </submittedName>
</protein>
<name>A0A0R1V3Y8_9LACO</name>
<dbReference type="PANTHER" id="PTHR30037:SF4">
    <property type="entry name" value="DNA-3-METHYLADENINE GLYCOSYLASE I"/>
    <property type="match status" value="1"/>
</dbReference>
<dbReference type="Proteomes" id="UP000051166">
    <property type="component" value="Unassembled WGS sequence"/>
</dbReference>
<accession>A0A0R1V3Y8</accession>
<dbReference type="OrthoDB" id="9807664at2"/>
<feature type="binding site" evidence="1">
    <location>
        <position position="5"/>
    </location>
    <ligand>
        <name>Zn(2+)</name>
        <dbReference type="ChEBI" id="CHEBI:29105"/>
    </ligand>
</feature>
<evidence type="ECO:0000313" key="3">
    <source>
        <dbReference type="Proteomes" id="UP000051166"/>
    </source>
</evidence>
<dbReference type="EMBL" id="AZFQ01000044">
    <property type="protein sequence ID" value="KRL97976.1"/>
    <property type="molecule type" value="Genomic_DNA"/>
</dbReference>
<dbReference type="Pfam" id="PF03352">
    <property type="entry name" value="Adenine_glyco"/>
    <property type="match status" value="1"/>
</dbReference>
<sequence>MVLRCSWAVSDDLLLQYHDEEWGKIHVAERESFELLSLGIMQAGLRWEVVLKKRIALKKAFKNFDIELLTQLTEAEISSLLLNPNIIRNRRKIDAVLKNAQLLSELHRRTFRLSQYLWHFTEGRPIINHWQFGNQLPEKTILSTKIAFELKKMGFNFVGPTLVYALMQSLGIVNDHLESCFYKYHKVINVSSEGRAQED</sequence>
<feature type="binding site" evidence="1">
    <location>
        <position position="180"/>
    </location>
    <ligand>
        <name>Zn(2+)</name>
        <dbReference type="ChEBI" id="CHEBI:29105"/>
    </ligand>
</feature>
<reference evidence="2 3" key="1">
    <citation type="journal article" date="2015" name="Genome Announc.">
        <title>Expanding the biotechnology potential of lactobacilli through comparative genomics of 213 strains and associated genera.</title>
        <authorList>
            <person name="Sun Z."/>
            <person name="Harris H.M."/>
            <person name="McCann A."/>
            <person name="Guo C."/>
            <person name="Argimon S."/>
            <person name="Zhang W."/>
            <person name="Yang X."/>
            <person name="Jeffery I.B."/>
            <person name="Cooney J.C."/>
            <person name="Kagawa T.F."/>
            <person name="Liu W."/>
            <person name="Song Y."/>
            <person name="Salvetti E."/>
            <person name="Wrobel A."/>
            <person name="Rasinkangas P."/>
            <person name="Parkhill J."/>
            <person name="Rea M.C."/>
            <person name="O'Sullivan O."/>
            <person name="Ritari J."/>
            <person name="Douillard F.P."/>
            <person name="Paul Ross R."/>
            <person name="Yang R."/>
            <person name="Briner A.E."/>
            <person name="Felis G.E."/>
            <person name="de Vos W.M."/>
            <person name="Barrangou R."/>
            <person name="Klaenhammer T.R."/>
            <person name="Caufield P.W."/>
            <person name="Cui Y."/>
            <person name="Zhang H."/>
            <person name="O'Toole P.W."/>
        </authorList>
    </citation>
    <scope>NUCLEOTIDE SEQUENCE [LARGE SCALE GENOMIC DNA]</scope>
    <source>
        <strain evidence="2 3">DSM 16230</strain>
    </source>
</reference>
<dbReference type="PATRIC" id="fig|1423801.4.peg.948"/>
<dbReference type="GO" id="GO:0046872">
    <property type="term" value="F:metal ion binding"/>
    <property type="evidence" value="ECO:0007669"/>
    <property type="project" value="UniProtKB-KW"/>
</dbReference>
<keyword evidence="3" id="KW-1185">Reference proteome</keyword>
<dbReference type="InterPro" id="IPR011257">
    <property type="entry name" value="DNA_glycosylase"/>
</dbReference>
<evidence type="ECO:0000256" key="1">
    <source>
        <dbReference type="PIRSR" id="PIRSR605019-1"/>
    </source>
</evidence>
<comment type="caution">
    <text evidence="2">The sequence shown here is derived from an EMBL/GenBank/DDBJ whole genome shotgun (WGS) entry which is preliminary data.</text>
</comment>
<dbReference type="GO" id="GO:0008725">
    <property type="term" value="F:DNA-3-methyladenine glycosylase activity"/>
    <property type="evidence" value="ECO:0007669"/>
    <property type="project" value="InterPro"/>
</dbReference>
<gene>
    <name evidence="2" type="ORF">FD50_GL000932</name>
</gene>
<evidence type="ECO:0000313" key="2">
    <source>
        <dbReference type="EMBL" id="KRL97976.1"/>
    </source>
</evidence>
<dbReference type="SUPFAM" id="SSF48150">
    <property type="entry name" value="DNA-glycosylase"/>
    <property type="match status" value="1"/>
</dbReference>
<dbReference type="GO" id="GO:0006284">
    <property type="term" value="P:base-excision repair"/>
    <property type="evidence" value="ECO:0007669"/>
    <property type="project" value="InterPro"/>
</dbReference>
<dbReference type="GeneID" id="98308294"/>
<feature type="binding site" evidence="1">
    <location>
        <position position="176"/>
    </location>
    <ligand>
        <name>Zn(2+)</name>
        <dbReference type="ChEBI" id="CHEBI:29105"/>
    </ligand>
</feature>
<dbReference type="InterPro" id="IPR052891">
    <property type="entry name" value="DNA-3mA_glycosylase"/>
</dbReference>
<dbReference type="STRING" id="1423801.FD50_GL000932"/>